<evidence type="ECO:0000313" key="1">
    <source>
        <dbReference type="EMBL" id="CAK6962703.1"/>
    </source>
</evidence>
<protein>
    <submittedName>
        <fullName evidence="1">Uncharacterized protein</fullName>
    </submittedName>
</protein>
<sequence>MAASLESANTKTSSCGYERRAECHCSSRRHCSVSLAPPVVTSEALSVVRMSHTCVNTSDFTTCA</sequence>
<dbReference type="AlphaFoldDB" id="A0AAV1NUL4"/>
<evidence type="ECO:0000313" key="2">
    <source>
        <dbReference type="Proteomes" id="UP001314229"/>
    </source>
</evidence>
<comment type="caution">
    <text evidence="1">The sequence shown here is derived from an EMBL/GenBank/DDBJ whole genome shotgun (WGS) entry which is preliminary data.</text>
</comment>
<name>A0AAV1NUL4_SCOSC</name>
<gene>
    <name evidence="1" type="ORF">FSCOSCO3_A023297</name>
</gene>
<reference evidence="1 2" key="1">
    <citation type="submission" date="2024-01" db="EMBL/GenBank/DDBJ databases">
        <authorList>
            <person name="Alioto T."/>
            <person name="Alioto T."/>
            <person name="Gomez Garrido J."/>
        </authorList>
    </citation>
    <scope>NUCLEOTIDE SEQUENCE [LARGE SCALE GENOMIC DNA]</scope>
</reference>
<keyword evidence="2" id="KW-1185">Reference proteome</keyword>
<proteinExistence type="predicted"/>
<dbReference type="EMBL" id="CAWUFR010000060">
    <property type="protein sequence ID" value="CAK6962703.1"/>
    <property type="molecule type" value="Genomic_DNA"/>
</dbReference>
<dbReference type="Proteomes" id="UP001314229">
    <property type="component" value="Unassembled WGS sequence"/>
</dbReference>
<accession>A0AAV1NUL4</accession>
<organism evidence="1 2">
    <name type="scientific">Scomber scombrus</name>
    <name type="common">Atlantic mackerel</name>
    <name type="synonym">Scomber vernalis</name>
    <dbReference type="NCBI Taxonomy" id="13677"/>
    <lineage>
        <taxon>Eukaryota</taxon>
        <taxon>Metazoa</taxon>
        <taxon>Chordata</taxon>
        <taxon>Craniata</taxon>
        <taxon>Vertebrata</taxon>
        <taxon>Euteleostomi</taxon>
        <taxon>Actinopterygii</taxon>
        <taxon>Neopterygii</taxon>
        <taxon>Teleostei</taxon>
        <taxon>Neoteleostei</taxon>
        <taxon>Acanthomorphata</taxon>
        <taxon>Pelagiaria</taxon>
        <taxon>Scombriformes</taxon>
        <taxon>Scombridae</taxon>
        <taxon>Scomber</taxon>
    </lineage>
</organism>